<evidence type="ECO:0000259" key="14">
    <source>
        <dbReference type="Pfam" id="PF23598"/>
    </source>
</evidence>
<evidence type="ECO:0000313" key="15">
    <source>
        <dbReference type="EMBL" id="EOY13267.1"/>
    </source>
</evidence>
<feature type="chain" id="PRO_5001601779" evidence="12">
    <location>
        <begin position="26"/>
        <end position="970"/>
    </location>
</feature>
<evidence type="ECO:0000256" key="12">
    <source>
        <dbReference type="SAM" id="SignalP"/>
    </source>
</evidence>
<evidence type="ECO:0000256" key="2">
    <source>
        <dbReference type="ARBA" id="ARBA00009592"/>
    </source>
</evidence>
<dbReference type="InterPro" id="IPR046956">
    <property type="entry name" value="RLP23-like"/>
</dbReference>
<dbReference type="PANTHER" id="PTHR48061">
    <property type="entry name" value="LEUCINE-RICH REPEAT RECEPTOR PROTEIN KINASE EMS1-LIKE-RELATED"/>
    <property type="match status" value="1"/>
</dbReference>
<dbReference type="HOGENOM" id="CLU_000288_18_3_1"/>
<keyword evidence="11" id="KW-0325">Glycoprotein</keyword>
<keyword evidence="4" id="KW-0433">Leucine-rich repeat</keyword>
<accession>A0A061F9A2</accession>
<dbReference type="Gramene" id="EOY13267">
    <property type="protein sequence ID" value="EOY13267"/>
    <property type="gene ID" value="TCM_031783"/>
</dbReference>
<evidence type="ECO:0000256" key="11">
    <source>
        <dbReference type="ARBA" id="ARBA00023180"/>
    </source>
</evidence>
<comment type="similarity">
    <text evidence="2">Belongs to the RLP family.</text>
</comment>
<feature type="domain" description="Disease resistance R13L4/SHOC-2-like LRR" evidence="14">
    <location>
        <begin position="257"/>
        <end position="335"/>
    </location>
</feature>
<dbReference type="InterPro" id="IPR032675">
    <property type="entry name" value="LRR_dom_sf"/>
</dbReference>
<dbReference type="InterPro" id="IPR055414">
    <property type="entry name" value="LRR_R13L4/SHOC2-like"/>
</dbReference>
<evidence type="ECO:0000256" key="9">
    <source>
        <dbReference type="ARBA" id="ARBA00023136"/>
    </source>
</evidence>
<proteinExistence type="inferred from homology"/>
<protein>
    <submittedName>
        <fullName evidence="15">Receptor like protein 53, putative</fullName>
    </submittedName>
</protein>
<evidence type="ECO:0000256" key="8">
    <source>
        <dbReference type="ARBA" id="ARBA00022989"/>
    </source>
</evidence>
<dbReference type="OMA" id="KTKSWDE"/>
<dbReference type="FunCoup" id="A0A061F9A2">
    <property type="interactions" value="207"/>
</dbReference>
<dbReference type="Gene3D" id="3.80.10.10">
    <property type="entry name" value="Ribonuclease Inhibitor"/>
    <property type="match status" value="3"/>
</dbReference>
<dbReference type="InterPro" id="IPR001611">
    <property type="entry name" value="Leu-rich_rpt"/>
</dbReference>
<feature type="domain" description="Leucine-rich repeat-containing N-terminal plant-type" evidence="13">
    <location>
        <begin position="76"/>
        <end position="98"/>
    </location>
</feature>
<evidence type="ECO:0000256" key="1">
    <source>
        <dbReference type="ARBA" id="ARBA00004251"/>
    </source>
</evidence>
<dbReference type="GO" id="GO:0005886">
    <property type="term" value="C:plasma membrane"/>
    <property type="evidence" value="ECO:0007669"/>
    <property type="project" value="UniProtKB-SubCell"/>
</dbReference>
<evidence type="ECO:0000256" key="3">
    <source>
        <dbReference type="ARBA" id="ARBA00022475"/>
    </source>
</evidence>
<dbReference type="AlphaFoldDB" id="A0A061F9A2"/>
<dbReference type="Pfam" id="PF08263">
    <property type="entry name" value="LRRNT_2"/>
    <property type="match status" value="1"/>
</dbReference>
<dbReference type="PRINTS" id="PR00019">
    <property type="entry name" value="LEURICHRPT"/>
</dbReference>
<dbReference type="Pfam" id="PF13855">
    <property type="entry name" value="LRR_8"/>
    <property type="match status" value="1"/>
</dbReference>
<name>A0A061F9A2_THECC</name>
<evidence type="ECO:0000256" key="4">
    <source>
        <dbReference type="ARBA" id="ARBA00022614"/>
    </source>
</evidence>
<evidence type="ECO:0000313" key="16">
    <source>
        <dbReference type="Proteomes" id="UP000026915"/>
    </source>
</evidence>
<evidence type="ECO:0000256" key="6">
    <source>
        <dbReference type="ARBA" id="ARBA00022729"/>
    </source>
</evidence>
<dbReference type="Proteomes" id="UP000026915">
    <property type="component" value="Chromosome 7"/>
</dbReference>
<dbReference type="eggNOG" id="KOG0619">
    <property type="taxonomic scope" value="Eukaryota"/>
</dbReference>
<dbReference type="FunFam" id="3.80.10.10:FF:000111">
    <property type="entry name" value="LRR receptor-like serine/threonine-protein kinase ERECTA"/>
    <property type="match status" value="1"/>
</dbReference>
<evidence type="ECO:0000256" key="10">
    <source>
        <dbReference type="ARBA" id="ARBA00023170"/>
    </source>
</evidence>
<reference evidence="15 16" key="1">
    <citation type="journal article" date="2013" name="Genome Biol.">
        <title>The genome sequence of the most widely cultivated cacao type and its use to identify candidate genes regulating pod color.</title>
        <authorList>
            <person name="Motamayor J.C."/>
            <person name="Mockaitis K."/>
            <person name="Schmutz J."/>
            <person name="Haiminen N."/>
            <person name="Iii D.L."/>
            <person name="Cornejo O."/>
            <person name="Findley S.D."/>
            <person name="Zheng P."/>
            <person name="Utro F."/>
            <person name="Royaert S."/>
            <person name="Saski C."/>
            <person name="Jenkins J."/>
            <person name="Podicheti R."/>
            <person name="Zhao M."/>
            <person name="Scheffler B.E."/>
            <person name="Stack J.C."/>
            <person name="Feltus F.A."/>
            <person name="Mustiga G.M."/>
            <person name="Amores F."/>
            <person name="Phillips W."/>
            <person name="Marelli J.P."/>
            <person name="May G.D."/>
            <person name="Shapiro H."/>
            <person name="Ma J."/>
            <person name="Bustamante C.D."/>
            <person name="Schnell R.J."/>
            <person name="Main D."/>
            <person name="Gilbert D."/>
            <person name="Parida L."/>
            <person name="Kuhn D.N."/>
        </authorList>
    </citation>
    <scope>NUCLEOTIDE SEQUENCE [LARGE SCALE GENOMIC DNA]</scope>
    <source>
        <strain evidence="16">cv. Matina 1-6</strain>
    </source>
</reference>
<dbReference type="SMART" id="SM00369">
    <property type="entry name" value="LRR_TYP"/>
    <property type="match status" value="7"/>
</dbReference>
<keyword evidence="16" id="KW-1185">Reference proteome</keyword>
<dbReference type="FunFam" id="3.80.10.10:FF:000095">
    <property type="entry name" value="LRR receptor-like serine/threonine-protein kinase GSO1"/>
    <property type="match status" value="2"/>
</dbReference>
<dbReference type="PANTHER" id="PTHR48061:SF46">
    <property type="entry name" value="LEUCINE-RICH REPEAT-CONTAINING N-TERMINAL PLANT-TYPE DOMAIN-CONTAINING PROTEIN"/>
    <property type="match status" value="1"/>
</dbReference>
<dbReference type="SUPFAM" id="SSF52058">
    <property type="entry name" value="L domain-like"/>
    <property type="match status" value="3"/>
</dbReference>
<dbReference type="InterPro" id="IPR013210">
    <property type="entry name" value="LRR_N_plant-typ"/>
</dbReference>
<evidence type="ECO:0000256" key="7">
    <source>
        <dbReference type="ARBA" id="ARBA00022737"/>
    </source>
</evidence>
<keyword evidence="7" id="KW-0677">Repeat</keyword>
<keyword evidence="8" id="KW-1133">Transmembrane helix</keyword>
<sequence length="970" mass="108291">MGCCPVWLYQMLCFPFAFLLFQVNSSSISLLSSPPPPPQLCLPQHSSALIRFKNSLSSFKEINIPSFPIGSEICRDSDPKTEFWNQNTDCCSWEGVTCHSMTDRVIGLDLSCSPLRGSLPSNSSLFLLQDLQWLNLAHLKFSGVHGMVTEQISPLSELVSLHLSSPQLKLDNHHFNMLVHNLTKLENLFLDHVDMSLVRPDSLRNLTSSLKRLSLYGCQLQGKFPSEIFSFPYLENIILTRNDNLSGYLPKSNWSTPLRFLHLSRTSFSDELPDSIGNLENLEELDLSFCHFTGSIPSSLGNLTKITFLDLKSNNFEGQIPDVFGNFKKLNKLDFSSNNFHGLLPSSVCNLTGVTDMALNNNHFGGPLPYNISGLSNLQSLLLSANLLNGRVPGWLFSLPVNLAFLDLSSNNLSGSIESCMLSKLRNLWRLDLSNNSLLSLSSCSNDVNSTFPKLNILRFSSCNIHQFPSFLRASETLSHLDLSNNKIQGSISKWEAEGWESLIYLDLSFNLLTNVEQFPGKNLQTIDLRPNSLQGPLPTPPQSINHLLISENELTGEIPSGFCNITSPLVLDLSKNNLSGIIPRCLGNYHSLSVLDLKMNNFDGKIPRMCTDEGSLLRSLNLNNNQLEGPMPRSLVDCSELEVLDLGNNNLNDSFPHWLGVLSRLRILVLRSNKFHGPVQNLRGTSFITSLRIIDLSPNEFNGHLPTKFFQNLKAMKDMHEEPTGPTYIEELPYSDSIILTIKGSEINFDKILEIFTMIDFSSNQFEGQVPKVVGELKDLVVLNFSHNSLTGQIPSSLGNLLALESLDLSSNKIEGRIPMQLTNLIFLASLNVSHNNLVGPVPRGNQFDTFTNNSYIGNLRFCGFPLSNECSESEGREPPPSIFDEDDDKGGAFTWQFAMMGYGCGLVLRLSMGYIVFTTGKPAWLVKIIQRAPNHKVRRQIHKTRGRRHKPIQPVLSSQLFHINISNS</sequence>
<dbReference type="EMBL" id="CM001885">
    <property type="protein sequence ID" value="EOY13267.1"/>
    <property type="molecule type" value="Genomic_DNA"/>
</dbReference>
<dbReference type="Pfam" id="PF00560">
    <property type="entry name" value="LRR_1"/>
    <property type="match status" value="6"/>
</dbReference>
<keyword evidence="9" id="KW-0472">Membrane</keyword>
<keyword evidence="3" id="KW-1003">Cell membrane</keyword>
<organism evidence="15 16">
    <name type="scientific">Theobroma cacao</name>
    <name type="common">Cacao</name>
    <name type="synonym">Cocoa</name>
    <dbReference type="NCBI Taxonomy" id="3641"/>
    <lineage>
        <taxon>Eukaryota</taxon>
        <taxon>Viridiplantae</taxon>
        <taxon>Streptophyta</taxon>
        <taxon>Embryophyta</taxon>
        <taxon>Tracheophyta</taxon>
        <taxon>Spermatophyta</taxon>
        <taxon>Magnoliopsida</taxon>
        <taxon>eudicotyledons</taxon>
        <taxon>Gunneridae</taxon>
        <taxon>Pentapetalae</taxon>
        <taxon>rosids</taxon>
        <taxon>malvids</taxon>
        <taxon>Malvales</taxon>
        <taxon>Malvaceae</taxon>
        <taxon>Byttnerioideae</taxon>
        <taxon>Theobroma</taxon>
    </lineage>
</organism>
<comment type="subcellular location">
    <subcellularLocation>
        <location evidence="1">Cell membrane</location>
        <topology evidence="1">Single-pass type I membrane protein</topology>
    </subcellularLocation>
</comment>
<dbReference type="InterPro" id="IPR003591">
    <property type="entry name" value="Leu-rich_rpt_typical-subtyp"/>
</dbReference>
<keyword evidence="6 12" id="KW-0732">Signal</keyword>
<dbReference type="Pfam" id="PF23598">
    <property type="entry name" value="LRR_14"/>
    <property type="match status" value="1"/>
</dbReference>
<feature type="signal peptide" evidence="12">
    <location>
        <begin position="1"/>
        <end position="25"/>
    </location>
</feature>
<gene>
    <name evidence="15" type="ORF">TCM_031783</name>
</gene>
<evidence type="ECO:0000256" key="5">
    <source>
        <dbReference type="ARBA" id="ARBA00022692"/>
    </source>
</evidence>
<dbReference type="InParanoid" id="A0A061F9A2"/>
<evidence type="ECO:0000259" key="13">
    <source>
        <dbReference type="Pfam" id="PF08263"/>
    </source>
</evidence>
<keyword evidence="10 15" id="KW-0675">Receptor</keyword>
<keyword evidence="5" id="KW-0812">Transmembrane</keyword>